<reference evidence="9" key="1">
    <citation type="submission" date="2022-08" db="EMBL/GenBank/DDBJ databases">
        <title>Alicyclobacillus fastidiosus DSM 17978, complete genome.</title>
        <authorList>
            <person name="Wang Q."/>
            <person name="Cai R."/>
            <person name="Wang Z."/>
        </authorList>
    </citation>
    <scope>NUCLEOTIDE SEQUENCE</scope>
    <source>
        <strain evidence="9">DSM 17978</strain>
    </source>
</reference>
<feature type="transmembrane region" description="Helical" evidence="7">
    <location>
        <begin position="141"/>
        <end position="161"/>
    </location>
</feature>
<dbReference type="Proteomes" id="UP001164761">
    <property type="component" value="Chromosome"/>
</dbReference>
<evidence type="ECO:0000256" key="6">
    <source>
        <dbReference type="ARBA" id="ARBA00023136"/>
    </source>
</evidence>
<dbReference type="RefSeq" id="WP_268003721.1">
    <property type="nucleotide sequence ID" value="NZ_BSUT01000001.1"/>
</dbReference>
<evidence type="ECO:0000256" key="7">
    <source>
        <dbReference type="RuleBase" id="RU363032"/>
    </source>
</evidence>
<gene>
    <name evidence="9" type="ORF">NZD89_15580</name>
</gene>
<protein>
    <submittedName>
        <fullName evidence="9">Carbohydrate ABC transporter permease</fullName>
    </submittedName>
</protein>
<comment type="similarity">
    <text evidence="7">Belongs to the binding-protein-dependent transport system permease family.</text>
</comment>
<evidence type="ECO:0000256" key="3">
    <source>
        <dbReference type="ARBA" id="ARBA00022475"/>
    </source>
</evidence>
<dbReference type="CDD" id="cd06261">
    <property type="entry name" value="TM_PBP2"/>
    <property type="match status" value="1"/>
</dbReference>
<dbReference type="InterPro" id="IPR035906">
    <property type="entry name" value="MetI-like_sf"/>
</dbReference>
<dbReference type="PANTHER" id="PTHR32243">
    <property type="entry name" value="MALTOSE TRANSPORT SYSTEM PERMEASE-RELATED"/>
    <property type="match status" value="1"/>
</dbReference>
<feature type="transmembrane region" description="Helical" evidence="7">
    <location>
        <begin position="105"/>
        <end position="129"/>
    </location>
</feature>
<evidence type="ECO:0000313" key="9">
    <source>
        <dbReference type="EMBL" id="WAH39823.1"/>
    </source>
</evidence>
<sequence length="276" mass="30183">MTVAQKRWGQGIYFVVALICVAILVFPMYWMIVSSLKTNMQLFASNPAFYPPTPQWGVYGQVLSSQWTHLVTSLIIAFGVVILSLLIASPAAFALAHFRLKGISILLLALLIVQMVPGVSLANALFVIFHKLGLLNNYFGIILADSTYAVPFCVLILRAFMLSIPHELMESAFVDGGNNWTAFLRIVLPIAKPALVTASLFAFLFSWGDFLFALTMTTSNRIEPVTLAVFQYSGQYGNQWGPMMAFAVIASIPAALILIFSQRFITAGISSSGLKG</sequence>
<keyword evidence="2 7" id="KW-0813">Transport</keyword>
<keyword evidence="6 7" id="KW-0472">Membrane</keyword>
<accession>A0ABY6ZAN9</accession>
<keyword evidence="10" id="KW-1185">Reference proteome</keyword>
<feature type="transmembrane region" description="Helical" evidence="7">
    <location>
        <begin position="240"/>
        <end position="260"/>
    </location>
</feature>
<proteinExistence type="inferred from homology"/>
<dbReference type="PROSITE" id="PS50928">
    <property type="entry name" value="ABC_TM1"/>
    <property type="match status" value="1"/>
</dbReference>
<keyword evidence="4 7" id="KW-0812">Transmembrane</keyword>
<feature type="domain" description="ABC transmembrane type-1" evidence="8">
    <location>
        <begin position="70"/>
        <end position="261"/>
    </location>
</feature>
<feature type="transmembrane region" description="Helical" evidence="7">
    <location>
        <begin position="182"/>
        <end position="207"/>
    </location>
</feature>
<dbReference type="InterPro" id="IPR000515">
    <property type="entry name" value="MetI-like"/>
</dbReference>
<dbReference type="EMBL" id="CP104067">
    <property type="protein sequence ID" value="WAH39823.1"/>
    <property type="molecule type" value="Genomic_DNA"/>
</dbReference>
<evidence type="ECO:0000256" key="4">
    <source>
        <dbReference type="ARBA" id="ARBA00022692"/>
    </source>
</evidence>
<evidence type="ECO:0000256" key="2">
    <source>
        <dbReference type="ARBA" id="ARBA00022448"/>
    </source>
</evidence>
<dbReference type="Pfam" id="PF00528">
    <property type="entry name" value="BPD_transp_1"/>
    <property type="match status" value="1"/>
</dbReference>
<evidence type="ECO:0000259" key="8">
    <source>
        <dbReference type="PROSITE" id="PS50928"/>
    </source>
</evidence>
<feature type="transmembrane region" description="Helical" evidence="7">
    <location>
        <begin position="70"/>
        <end position="93"/>
    </location>
</feature>
<comment type="subcellular location">
    <subcellularLocation>
        <location evidence="1 7">Cell membrane</location>
        <topology evidence="1 7">Multi-pass membrane protein</topology>
    </subcellularLocation>
</comment>
<dbReference type="InterPro" id="IPR050901">
    <property type="entry name" value="BP-dep_ABC_trans_perm"/>
</dbReference>
<evidence type="ECO:0000256" key="1">
    <source>
        <dbReference type="ARBA" id="ARBA00004651"/>
    </source>
</evidence>
<evidence type="ECO:0000313" key="10">
    <source>
        <dbReference type="Proteomes" id="UP001164761"/>
    </source>
</evidence>
<dbReference type="PANTHER" id="PTHR32243:SF18">
    <property type="entry name" value="INNER MEMBRANE ABC TRANSPORTER PERMEASE PROTEIN YCJP"/>
    <property type="match status" value="1"/>
</dbReference>
<dbReference type="Gene3D" id="1.10.3720.10">
    <property type="entry name" value="MetI-like"/>
    <property type="match status" value="1"/>
</dbReference>
<dbReference type="SUPFAM" id="SSF161098">
    <property type="entry name" value="MetI-like"/>
    <property type="match status" value="1"/>
</dbReference>
<organism evidence="9 10">
    <name type="scientific">Alicyclobacillus fastidiosus</name>
    <dbReference type="NCBI Taxonomy" id="392011"/>
    <lineage>
        <taxon>Bacteria</taxon>
        <taxon>Bacillati</taxon>
        <taxon>Bacillota</taxon>
        <taxon>Bacilli</taxon>
        <taxon>Bacillales</taxon>
        <taxon>Alicyclobacillaceae</taxon>
        <taxon>Alicyclobacillus</taxon>
    </lineage>
</organism>
<evidence type="ECO:0000256" key="5">
    <source>
        <dbReference type="ARBA" id="ARBA00022989"/>
    </source>
</evidence>
<keyword evidence="3" id="KW-1003">Cell membrane</keyword>
<name>A0ABY6ZAN9_9BACL</name>
<keyword evidence="5 7" id="KW-1133">Transmembrane helix</keyword>
<feature type="transmembrane region" description="Helical" evidence="7">
    <location>
        <begin position="12"/>
        <end position="32"/>
    </location>
</feature>